<accession>A0AAE9A680</accession>
<protein>
    <submittedName>
        <fullName evidence="2">Uncharacterized protein</fullName>
    </submittedName>
</protein>
<feature type="region of interest" description="Disordered" evidence="1">
    <location>
        <begin position="1"/>
        <end position="55"/>
    </location>
</feature>
<evidence type="ECO:0000313" key="3">
    <source>
        <dbReference type="Proteomes" id="UP000827892"/>
    </source>
</evidence>
<dbReference type="AlphaFoldDB" id="A0AAE9A680"/>
<sequence>MRLKNSIPENKKTTSSTTQKLGATPEVASSSLAEENSNTLLKNSDELEGASAVNTDDSEIEFDYKKIEERKNAFEAEMEAENAIHRADMETIRRNRELLDEENSIRMNPSEPRIVEVEGIIQENQNILFTRRDAEEDNLSISSSLLMNINNEFKTVFVEDDAVIRLGAQELTNRDEFPLLFIDGILKDTSEL</sequence>
<evidence type="ECO:0000313" key="2">
    <source>
        <dbReference type="EMBL" id="ULT91073.1"/>
    </source>
</evidence>
<dbReference type="Proteomes" id="UP000827892">
    <property type="component" value="Chromosome V"/>
</dbReference>
<proteinExistence type="predicted"/>
<feature type="compositionally biased region" description="Polar residues" evidence="1">
    <location>
        <begin position="13"/>
        <end position="42"/>
    </location>
</feature>
<dbReference type="EMBL" id="CP090895">
    <property type="protein sequence ID" value="ULT91073.1"/>
    <property type="molecule type" value="Genomic_DNA"/>
</dbReference>
<name>A0AAE9A680_CAEBR</name>
<reference evidence="2 3" key="1">
    <citation type="submission" date="2022-02" db="EMBL/GenBank/DDBJ databases">
        <title>Chromosome-level reference genomes for two strains of Caenorhabditis briggsae: an improved platform for comparative genomics.</title>
        <authorList>
            <person name="Stevens L."/>
            <person name="Andersen E.C."/>
        </authorList>
    </citation>
    <scope>NUCLEOTIDE SEQUENCE [LARGE SCALE GENOMIC DNA]</scope>
    <source>
        <strain evidence="2">QX1410_ONT</strain>
        <tissue evidence="2">Whole-organism</tissue>
    </source>
</reference>
<organism evidence="2 3">
    <name type="scientific">Caenorhabditis briggsae</name>
    <dbReference type="NCBI Taxonomy" id="6238"/>
    <lineage>
        <taxon>Eukaryota</taxon>
        <taxon>Metazoa</taxon>
        <taxon>Ecdysozoa</taxon>
        <taxon>Nematoda</taxon>
        <taxon>Chromadorea</taxon>
        <taxon>Rhabditida</taxon>
        <taxon>Rhabditina</taxon>
        <taxon>Rhabditomorpha</taxon>
        <taxon>Rhabditoidea</taxon>
        <taxon>Rhabditidae</taxon>
        <taxon>Peloderinae</taxon>
        <taxon>Caenorhabditis</taxon>
    </lineage>
</organism>
<evidence type="ECO:0000256" key="1">
    <source>
        <dbReference type="SAM" id="MobiDB-lite"/>
    </source>
</evidence>
<gene>
    <name evidence="2" type="ORF">L3Y34_008988</name>
</gene>